<evidence type="ECO:0000313" key="2">
    <source>
        <dbReference type="EMBL" id="GLT23182.1"/>
    </source>
</evidence>
<proteinExistence type="predicted"/>
<dbReference type="EMBL" id="BSPX01000040">
    <property type="protein sequence ID" value="GLT23182.1"/>
    <property type="molecule type" value="Genomic_DNA"/>
</dbReference>
<reference evidence="3" key="1">
    <citation type="journal article" date="2019" name="Int. J. Syst. Evol. Microbiol.">
        <title>The Global Catalogue of Microorganisms (GCM) 10K type strain sequencing project: providing services to taxonomists for standard genome sequencing and annotation.</title>
        <authorList>
            <consortium name="The Broad Institute Genomics Platform"/>
            <consortium name="The Broad Institute Genome Sequencing Center for Infectious Disease"/>
            <person name="Wu L."/>
            <person name="Ma J."/>
        </authorList>
    </citation>
    <scope>NUCLEOTIDE SEQUENCE [LARGE SCALE GENOMIC DNA]</scope>
    <source>
        <strain evidence="3">NBRC 102407</strain>
    </source>
</reference>
<gene>
    <name evidence="2" type="ORF">GCM10007933_26450</name>
</gene>
<sequence length="77" mass="7990">MKMLVLGVLMLPLATQAAVYKCGEGANVVFTDRPCTYVAPAAKAGATVVPVVVTPAELGARPVVSNREPSGVRLLPR</sequence>
<accession>A0ABQ6FC84</accession>
<dbReference type="RefSeq" id="WP_284188402.1">
    <property type="nucleotide sequence ID" value="NZ_BSPX01000040.1"/>
</dbReference>
<feature type="chain" id="PRO_5047401319" description="DUF4124 domain-containing protein" evidence="1">
    <location>
        <begin position="18"/>
        <end position="77"/>
    </location>
</feature>
<name>A0ABQ6FC84_9RHOO</name>
<dbReference type="Proteomes" id="UP001157167">
    <property type="component" value="Unassembled WGS sequence"/>
</dbReference>
<evidence type="ECO:0000313" key="3">
    <source>
        <dbReference type="Proteomes" id="UP001157167"/>
    </source>
</evidence>
<organism evidence="2 3">
    <name type="scientific">Zoogloea oryzae</name>
    <dbReference type="NCBI Taxonomy" id="310767"/>
    <lineage>
        <taxon>Bacteria</taxon>
        <taxon>Pseudomonadati</taxon>
        <taxon>Pseudomonadota</taxon>
        <taxon>Betaproteobacteria</taxon>
        <taxon>Rhodocyclales</taxon>
        <taxon>Zoogloeaceae</taxon>
        <taxon>Zoogloea</taxon>
    </lineage>
</organism>
<feature type="signal peptide" evidence="1">
    <location>
        <begin position="1"/>
        <end position="17"/>
    </location>
</feature>
<evidence type="ECO:0000256" key="1">
    <source>
        <dbReference type="SAM" id="SignalP"/>
    </source>
</evidence>
<evidence type="ECO:0008006" key="4">
    <source>
        <dbReference type="Google" id="ProtNLM"/>
    </source>
</evidence>
<keyword evidence="3" id="KW-1185">Reference proteome</keyword>
<keyword evidence="1" id="KW-0732">Signal</keyword>
<protein>
    <recommendedName>
        <fullName evidence="4">DUF4124 domain-containing protein</fullName>
    </recommendedName>
</protein>
<comment type="caution">
    <text evidence="2">The sequence shown here is derived from an EMBL/GenBank/DDBJ whole genome shotgun (WGS) entry which is preliminary data.</text>
</comment>